<dbReference type="EMBL" id="BAABHS010000020">
    <property type="protein sequence ID" value="GAA4978350.1"/>
    <property type="molecule type" value="Genomic_DNA"/>
</dbReference>
<evidence type="ECO:0000313" key="2">
    <source>
        <dbReference type="Proteomes" id="UP001500466"/>
    </source>
</evidence>
<keyword evidence="2" id="KW-1185">Reference proteome</keyword>
<reference evidence="2" key="1">
    <citation type="journal article" date="2019" name="Int. J. Syst. Evol. Microbiol.">
        <title>The Global Catalogue of Microorganisms (GCM) 10K type strain sequencing project: providing services to taxonomists for standard genome sequencing and annotation.</title>
        <authorList>
            <consortium name="The Broad Institute Genomics Platform"/>
            <consortium name="The Broad Institute Genome Sequencing Center for Infectious Disease"/>
            <person name="Wu L."/>
            <person name="Ma J."/>
        </authorList>
    </citation>
    <scope>NUCLEOTIDE SEQUENCE [LARGE SCALE GENOMIC DNA]</scope>
    <source>
        <strain evidence="2">JCM 17986</strain>
    </source>
</reference>
<proteinExistence type="predicted"/>
<accession>A0ABP9HU54</accession>
<dbReference type="Proteomes" id="UP001500466">
    <property type="component" value="Unassembled WGS sequence"/>
</dbReference>
<name>A0ABP9HU54_9ACTN</name>
<evidence type="ECO:0000313" key="1">
    <source>
        <dbReference type="EMBL" id="GAA4978350.1"/>
    </source>
</evidence>
<sequence length="78" mass="8689">MAARVHGLWEIVNVTLYVDRTGTPWEYLSHDYPPYKLRQAGCRRTRPEAQSESALGDQAAGEFEEGFVDVGASFPTDA</sequence>
<protein>
    <recommendedName>
        <fullName evidence="3">Transposase</fullName>
    </recommendedName>
</protein>
<comment type="caution">
    <text evidence="1">The sequence shown here is derived from an EMBL/GenBank/DDBJ whole genome shotgun (WGS) entry which is preliminary data.</text>
</comment>
<evidence type="ECO:0008006" key="3">
    <source>
        <dbReference type="Google" id="ProtNLM"/>
    </source>
</evidence>
<gene>
    <name evidence="1" type="ORF">GCM10023205_52940</name>
</gene>
<organism evidence="1 2">
    <name type="scientific">Yinghuangia aomiensis</name>
    <dbReference type="NCBI Taxonomy" id="676205"/>
    <lineage>
        <taxon>Bacteria</taxon>
        <taxon>Bacillati</taxon>
        <taxon>Actinomycetota</taxon>
        <taxon>Actinomycetes</taxon>
        <taxon>Kitasatosporales</taxon>
        <taxon>Streptomycetaceae</taxon>
        <taxon>Yinghuangia</taxon>
    </lineage>
</organism>